<keyword evidence="7" id="KW-0073">Auxin biosynthesis</keyword>
<evidence type="ECO:0000256" key="2">
    <source>
        <dbReference type="ARBA" id="ARBA00004814"/>
    </source>
</evidence>
<dbReference type="Proteomes" id="UP000287447">
    <property type="component" value="Unassembled WGS sequence"/>
</dbReference>
<comment type="pathway">
    <text evidence="2">Plant hormone metabolism; auxin biosynthesis.</text>
</comment>
<keyword evidence="6" id="KW-0560">Oxidoreductase</keyword>
<evidence type="ECO:0000313" key="12">
    <source>
        <dbReference type="Proteomes" id="UP000287447"/>
    </source>
</evidence>
<dbReference type="Gene3D" id="3.90.660.10">
    <property type="match status" value="1"/>
</dbReference>
<gene>
    <name evidence="11" type="ORF">EOI86_06480</name>
</gene>
<dbReference type="GO" id="GO:0009851">
    <property type="term" value="P:auxin biosynthetic process"/>
    <property type="evidence" value="ECO:0007669"/>
    <property type="project" value="UniProtKB-KW"/>
</dbReference>
<feature type="binding site" evidence="9">
    <location>
        <position position="216"/>
    </location>
    <ligand>
        <name>FAD</name>
        <dbReference type="ChEBI" id="CHEBI:57692"/>
    </ligand>
</feature>
<comment type="catalytic activity">
    <reaction evidence="8">
        <text>L-tryptophan + O2 = indole-3-acetamide + CO2 + H2O</text>
        <dbReference type="Rhea" id="RHEA:16165"/>
        <dbReference type="ChEBI" id="CHEBI:15377"/>
        <dbReference type="ChEBI" id="CHEBI:15379"/>
        <dbReference type="ChEBI" id="CHEBI:16031"/>
        <dbReference type="ChEBI" id="CHEBI:16526"/>
        <dbReference type="ChEBI" id="CHEBI:57912"/>
        <dbReference type="EC" id="1.13.12.3"/>
    </reaction>
</comment>
<evidence type="ECO:0000256" key="6">
    <source>
        <dbReference type="ARBA" id="ARBA00023002"/>
    </source>
</evidence>
<dbReference type="Pfam" id="PF01593">
    <property type="entry name" value="Amino_oxidase"/>
    <property type="match status" value="1"/>
</dbReference>
<keyword evidence="12" id="KW-1185">Reference proteome</keyword>
<organism evidence="11 12">
    <name type="scientific">Hwanghaeella grinnelliae</name>
    <dbReference type="NCBI Taxonomy" id="2500179"/>
    <lineage>
        <taxon>Bacteria</taxon>
        <taxon>Pseudomonadati</taxon>
        <taxon>Pseudomonadota</taxon>
        <taxon>Alphaproteobacteria</taxon>
        <taxon>Rhodospirillales</taxon>
        <taxon>Rhodospirillaceae</taxon>
        <taxon>Hwanghaeella</taxon>
    </lineage>
</organism>
<comment type="similarity">
    <text evidence="3">Belongs to the tryptophan 2-monooxygenase family.</text>
</comment>
<proteinExistence type="inferred from homology"/>
<evidence type="ECO:0000259" key="10">
    <source>
        <dbReference type="Pfam" id="PF01593"/>
    </source>
</evidence>
<sequence length="435" mass="47776">MTPIGRARAQALEGTKVVVIGAGIAGLGAAHTLRNQGAEVVVLEGKPHIGGRLLTDWSMGAPFEVGAGWIHGPEEENPSRQLADAVGAEYVVTEDENATYFLSNGNEFAEEDYEEMSDGWESVLEHIDRNFENNDPRSLLKAIRDYDSDLLDDPRVMWAFSAWTEFSKGGPIEDLSAVLFNADKAFDTPDVVVTTGYDKILTPLTEGLDIRLSHTVSGVAYEKGDGVAVETDQGVFEGDYCICTVPLGILKAEKIAFDPPLPQRYRNSIDKLGFGSVTKLALKFAEPFWDIETQYFGIVTEPKGRWNYWLNYRTFSEENILLGLSVGAYAPIADRMTDAEMTEDGLDVLRQVWGEDVGTPTQVLATHWATDPYTLGAYAYPRPGNKKSDYDGLARAIEECLFLAGEHTLFDYAGTTHGAYMSGLRAAEAVIELES</sequence>
<evidence type="ECO:0000256" key="3">
    <source>
        <dbReference type="ARBA" id="ARBA00005833"/>
    </source>
</evidence>
<dbReference type="PRINTS" id="PR00757">
    <property type="entry name" value="AMINEOXDASEF"/>
</dbReference>
<evidence type="ECO:0000256" key="4">
    <source>
        <dbReference type="ARBA" id="ARBA00012535"/>
    </source>
</evidence>
<dbReference type="PANTHER" id="PTHR10742">
    <property type="entry name" value="FLAVIN MONOAMINE OXIDASE"/>
    <property type="match status" value="1"/>
</dbReference>
<dbReference type="InterPro" id="IPR036188">
    <property type="entry name" value="FAD/NAD-bd_sf"/>
</dbReference>
<dbReference type="InterPro" id="IPR050281">
    <property type="entry name" value="Flavin_monoamine_oxidase"/>
</dbReference>
<evidence type="ECO:0000256" key="7">
    <source>
        <dbReference type="ARBA" id="ARBA00023070"/>
    </source>
</evidence>
<dbReference type="Gene3D" id="3.50.50.60">
    <property type="entry name" value="FAD/NAD(P)-binding domain"/>
    <property type="match status" value="1"/>
</dbReference>
<dbReference type="EC" id="1.13.12.3" evidence="4"/>
<dbReference type="SUPFAM" id="SSF51905">
    <property type="entry name" value="FAD/NAD(P)-binding domain"/>
    <property type="match status" value="1"/>
</dbReference>
<evidence type="ECO:0000256" key="8">
    <source>
        <dbReference type="ARBA" id="ARBA00047321"/>
    </source>
</evidence>
<protein>
    <recommendedName>
        <fullName evidence="5">Tryptophan 2-monooxygenase</fullName>
        <ecNumber evidence="4">1.13.12.3</ecNumber>
    </recommendedName>
</protein>
<dbReference type="OrthoDB" id="9790035at2"/>
<feature type="domain" description="Amine oxidase" evidence="10">
    <location>
        <begin position="24"/>
        <end position="431"/>
    </location>
</feature>
<dbReference type="GO" id="GO:0050361">
    <property type="term" value="F:tryptophan 2-monooxygenase activity"/>
    <property type="evidence" value="ECO:0007669"/>
    <property type="project" value="UniProtKB-EC"/>
</dbReference>
<evidence type="ECO:0000256" key="9">
    <source>
        <dbReference type="PIRSR" id="PIRSR601613-1"/>
    </source>
</evidence>
<reference evidence="12" key="1">
    <citation type="submission" date="2019-01" db="EMBL/GenBank/DDBJ databases">
        <title>Gri0909 isolated from a small marine red alga.</title>
        <authorList>
            <person name="Kim J."/>
            <person name="Jeong S.E."/>
            <person name="Jeon C.O."/>
        </authorList>
    </citation>
    <scope>NUCLEOTIDE SEQUENCE [LARGE SCALE GENOMIC DNA]</scope>
    <source>
        <strain evidence="12">Gri0909</strain>
    </source>
</reference>
<accession>A0A3S2VRA0</accession>
<dbReference type="InterPro" id="IPR001613">
    <property type="entry name" value="Flavin_amine_oxidase"/>
</dbReference>
<evidence type="ECO:0000313" key="11">
    <source>
        <dbReference type="EMBL" id="RVU39781.1"/>
    </source>
</evidence>
<evidence type="ECO:0000256" key="1">
    <source>
        <dbReference type="ARBA" id="ARBA00001974"/>
    </source>
</evidence>
<dbReference type="SUPFAM" id="SSF54373">
    <property type="entry name" value="FAD-linked reductases, C-terminal domain"/>
    <property type="match status" value="1"/>
</dbReference>
<dbReference type="InterPro" id="IPR002937">
    <property type="entry name" value="Amino_oxidase"/>
</dbReference>
<dbReference type="PANTHER" id="PTHR10742:SF410">
    <property type="entry name" value="LYSINE-SPECIFIC HISTONE DEMETHYLASE 2"/>
    <property type="match status" value="1"/>
</dbReference>
<comment type="caution">
    <text evidence="11">The sequence shown here is derived from an EMBL/GenBank/DDBJ whole genome shotgun (WGS) entry which is preliminary data.</text>
</comment>
<dbReference type="EMBL" id="SADE01000001">
    <property type="protein sequence ID" value="RVU39781.1"/>
    <property type="molecule type" value="Genomic_DNA"/>
</dbReference>
<comment type="cofactor">
    <cofactor evidence="1">
        <name>FAD</name>
        <dbReference type="ChEBI" id="CHEBI:57692"/>
    </cofactor>
</comment>
<evidence type="ECO:0000256" key="5">
    <source>
        <dbReference type="ARBA" id="ARBA00017871"/>
    </source>
</evidence>
<dbReference type="AlphaFoldDB" id="A0A3S2VRA0"/>
<name>A0A3S2VRA0_9PROT</name>